<organism evidence="2">
    <name type="scientific">Rhizophora mucronata</name>
    <name type="common">Asiatic mangrove</name>
    <dbReference type="NCBI Taxonomy" id="61149"/>
    <lineage>
        <taxon>Eukaryota</taxon>
        <taxon>Viridiplantae</taxon>
        <taxon>Streptophyta</taxon>
        <taxon>Embryophyta</taxon>
        <taxon>Tracheophyta</taxon>
        <taxon>Spermatophyta</taxon>
        <taxon>Magnoliopsida</taxon>
        <taxon>eudicotyledons</taxon>
        <taxon>Gunneridae</taxon>
        <taxon>Pentapetalae</taxon>
        <taxon>rosids</taxon>
        <taxon>fabids</taxon>
        <taxon>Malpighiales</taxon>
        <taxon>Rhizophoraceae</taxon>
        <taxon>Rhizophora</taxon>
    </lineage>
</organism>
<dbReference type="EMBL" id="GGEC01030506">
    <property type="protein sequence ID" value="MBX10990.1"/>
    <property type="molecule type" value="Transcribed_RNA"/>
</dbReference>
<keyword evidence="1" id="KW-0812">Transmembrane</keyword>
<evidence type="ECO:0000313" key="2">
    <source>
        <dbReference type="EMBL" id="MBX10990.1"/>
    </source>
</evidence>
<sequence>MIDMCHTIIMVKYTHLPFPYALAFLIVGRACLLLPFYFFVFFEECSSHRIPWPSEYNVSELNCHIYIYIHAPCKGPIKQRRFEVV</sequence>
<accession>A0A2P2KZ50</accession>
<reference evidence="2" key="1">
    <citation type="submission" date="2018-02" db="EMBL/GenBank/DDBJ databases">
        <title>Rhizophora mucronata_Transcriptome.</title>
        <authorList>
            <person name="Meera S.P."/>
            <person name="Sreeshan A."/>
            <person name="Augustine A."/>
        </authorList>
    </citation>
    <scope>NUCLEOTIDE SEQUENCE</scope>
    <source>
        <tissue evidence="2">Leaf</tissue>
    </source>
</reference>
<keyword evidence="1" id="KW-1133">Transmembrane helix</keyword>
<proteinExistence type="predicted"/>
<dbReference type="AlphaFoldDB" id="A0A2P2KZ50"/>
<protein>
    <submittedName>
        <fullName evidence="2">Uncharacterized protein</fullName>
    </submittedName>
</protein>
<feature type="transmembrane region" description="Helical" evidence="1">
    <location>
        <begin position="20"/>
        <end position="42"/>
    </location>
</feature>
<keyword evidence="1" id="KW-0472">Membrane</keyword>
<evidence type="ECO:0000256" key="1">
    <source>
        <dbReference type="SAM" id="Phobius"/>
    </source>
</evidence>
<name>A0A2P2KZ50_RHIMU</name>